<evidence type="ECO:0000256" key="2">
    <source>
        <dbReference type="ARBA" id="ARBA00022729"/>
    </source>
</evidence>
<sequence length="419" mass="44468">MRRTNRALVTGALALAVVLAGCSTKGGAATEAKTDSNGVKYDVGVTDSKISVGVLTDNTANFKNTGLGTVHGNELWADEVNASGGICGRQIKLEVRDYAYKTEKAITAYGELKSKVLGYVQLLGSGALAALKQDLVTDKIMAVPASWNSHYLAEETILMTGTPYDVELINGMAWMMEQGMIKKGDTVGHLYTDGEYGGNALEGSTWYAKKHGIDLVEAKITAADVDMGASITSLKSKNVTAILLTTAPQATASALSQAQAQGMDIPFMGNYPTFDPLVLNTPAKSAFDKFYRVASFTPYSAQTPEAQTLRTAFEAKFTDVPNSGVVSGYAAGKAFGAVLTEACKAKDLTRQGMLEAKSSVKSVNTNGMTATLSYDKAGQPSTRENYVQKVDPTKIDGVTVVEQLHASKDAEDYEVPAQK</sequence>
<evidence type="ECO:0000256" key="1">
    <source>
        <dbReference type="ARBA" id="ARBA00010062"/>
    </source>
</evidence>
<comment type="caution">
    <text evidence="5">The sequence shown here is derived from an EMBL/GenBank/DDBJ whole genome shotgun (WGS) entry which is preliminary data.</text>
</comment>
<evidence type="ECO:0000256" key="3">
    <source>
        <dbReference type="SAM" id="SignalP"/>
    </source>
</evidence>
<feature type="signal peptide" evidence="3">
    <location>
        <begin position="1"/>
        <end position="28"/>
    </location>
</feature>
<dbReference type="SUPFAM" id="SSF53822">
    <property type="entry name" value="Periplasmic binding protein-like I"/>
    <property type="match status" value="1"/>
</dbReference>
<dbReference type="Gene3D" id="3.40.50.2300">
    <property type="match status" value="2"/>
</dbReference>
<feature type="chain" id="PRO_5015606733" evidence="3">
    <location>
        <begin position="29"/>
        <end position="419"/>
    </location>
</feature>
<evidence type="ECO:0000259" key="4">
    <source>
        <dbReference type="Pfam" id="PF13458"/>
    </source>
</evidence>
<organism evidence="5 6">
    <name type="scientific">Antricoccus suffuscus</name>
    <dbReference type="NCBI Taxonomy" id="1629062"/>
    <lineage>
        <taxon>Bacteria</taxon>
        <taxon>Bacillati</taxon>
        <taxon>Actinomycetota</taxon>
        <taxon>Actinomycetes</taxon>
        <taxon>Geodermatophilales</taxon>
        <taxon>Antricoccaceae</taxon>
        <taxon>Antricoccus</taxon>
    </lineage>
</organism>
<evidence type="ECO:0000313" key="6">
    <source>
        <dbReference type="Proteomes" id="UP000237752"/>
    </source>
</evidence>
<gene>
    <name evidence="5" type="ORF">CLV47_12160</name>
</gene>
<dbReference type="Pfam" id="PF13458">
    <property type="entry name" value="Peripla_BP_6"/>
    <property type="match status" value="1"/>
</dbReference>
<name>A0A2T0ZJY5_9ACTN</name>
<dbReference type="InterPro" id="IPR028082">
    <property type="entry name" value="Peripla_BP_I"/>
</dbReference>
<evidence type="ECO:0000313" key="5">
    <source>
        <dbReference type="EMBL" id="PRZ36623.1"/>
    </source>
</evidence>
<proteinExistence type="inferred from homology"/>
<dbReference type="InterPro" id="IPR028081">
    <property type="entry name" value="Leu-bd"/>
</dbReference>
<keyword evidence="6" id="KW-1185">Reference proteome</keyword>
<dbReference type="AlphaFoldDB" id="A0A2T0ZJY5"/>
<reference evidence="5 6" key="1">
    <citation type="submission" date="2018-03" db="EMBL/GenBank/DDBJ databases">
        <title>Genomic Encyclopedia of Archaeal and Bacterial Type Strains, Phase II (KMG-II): from individual species to whole genera.</title>
        <authorList>
            <person name="Goeker M."/>
        </authorList>
    </citation>
    <scope>NUCLEOTIDE SEQUENCE [LARGE SCALE GENOMIC DNA]</scope>
    <source>
        <strain evidence="5 6">DSM 100065</strain>
    </source>
</reference>
<accession>A0A2T0ZJY5</accession>
<dbReference type="EMBL" id="PVUE01000021">
    <property type="protein sequence ID" value="PRZ36623.1"/>
    <property type="molecule type" value="Genomic_DNA"/>
</dbReference>
<dbReference type="PANTHER" id="PTHR47235:SF1">
    <property type="entry name" value="BLR6548 PROTEIN"/>
    <property type="match status" value="1"/>
</dbReference>
<feature type="domain" description="Leucine-binding protein" evidence="4">
    <location>
        <begin position="49"/>
        <end position="391"/>
    </location>
</feature>
<dbReference type="PROSITE" id="PS51257">
    <property type="entry name" value="PROKAR_LIPOPROTEIN"/>
    <property type="match status" value="1"/>
</dbReference>
<comment type="similarity">
    <text evidence="1">Belongs to the leucine-binding protein family.</text>
</comment>
<dbReference type="Proteomes" id="UP000237752">
    <property type="component" value="Unassembled WGS sequence"/>
</dbReference>
<keyword evidence="2 3" id="KW-0732">Signal</keyword>
<dbReference type="PANTHER" id="PTHR47235">
    <property type="entry name" value="BLR6548 PROTEIN"/>
    <property type="match status" value="1"/>
</dbReference>
<dbReference type="RefSeq" id="WP_106350680.1">
    <property type="nucleotide sequence ID" value="NZ_PVUE01000021.1"/>
</dbReference>
<protein>
    <submittedName>
        <fullName evidence="5">ABC-type branched-subunit amino acid transport system substrate-binding protein</fullName>
    </submittedName>
</protein>
<dbReference type="OrthoDB" id="26870at2"/>